<keyword evidence="2" id="KW-1185">Reference proteome</keyword>
<dbReference type="EMBL" id="JAPFFF010000005">
    <property type="protein sequence ID" value="KAK8889560.1"/>
    <property type="molecule type" value="Genomic_DNA"/>
</dbReference>
<reference evidence="1 2" key="1">
    <citation type="submission" date="2024-04" db="EMBL/GenBank/DDBJ databases">
        <title>Tritrichomonas musculus Genome.</title>
        <authorList>
            <person name="Alves-Ferreira E."/>
            <person name="Grigg M."/>
            <person name="Lorenzi H."/>
            <person name="Galac M."/>
        </authorList>
    </citation>
    <scope>NUCLEOTIDE SEQUENCE [LARGE SCALE GENOMIC DNA]</scope>
    <source>
        <strain evidence="1 2">EAF2021</strain>
    </source>
</reference>
<comment type="caution">
    <text evidence="1">The sequence shown here is derived from an EMBL/GenBank/DDBJ whole genome shotgun (WGS) entry which is preliminary data.</text>
</comment>
<evidence type="ECO:0000313" key="2">
    <source>
        <dbReference type="Proteomes" id="UP001470230"/>
    </source>
</evidence>
<gene>
    <name evidence="1" type="ORF">M9Y10_034310</name>
</gene>
<dbReference type="Proteomes" id="UP001470230">
    <property type="component" value="Unassembled WGS sequence"/>
</dbReference>
<organism evidence="1 2">
    <name type="scientific">Tritrichomonas musculus</name>
    <dbReference type="NCBI Taxonomy" id="1915356"/>
    <lineage>
        <taxon>Eukaryota</taxon>
        <taxon>Metamonada</taxon>
        <taxon>Parabasalia</taxon>
        <taxon>Tritrichomonadida</taxon>
        <taxon>Tritrichomonadidae</taxon>
        <taxon>Tritrichomonas</taxon>
    </lineage>
</organism>
<proteinExistence type="predicted"/>
<protein>
    <submittedName>
        <fullName evidence="1">Uncharacterized protein</fullName>
    </submittedName>
</protein>
<evidence type="ECO:0000313" key="1">
    <source>
        <dbReference type="EMBL" id="KAK8889560.1"/>
    </source>
</evidence>
<accession>A0ABR2KEK0</accession>
<name>A0ABR2KEK0_9EUKA</name>
<sequence>MDIWNPEFLSKLEMDSNKELFYHLSIEALKSGFKLCSRYGFLEPYGKFYCSKGRISKKTTNKCGCPFSISTIVKRYPDGKIKYGIKIDNSLNLNHVGHVIGHVVKGTQVLDVVDTKSNCPLMWTSFELFHDVVDDSLLFIAQFFPFPEGFEAIDVLIWGPYI</sequence>